<proteinExistence type="inferred from homology"/>
<keyword evidence="10" id="KW-1185">Reference proteome</keyword>
<feature type="region of interest" description="Disordered" evidence="6">
    <location>
        <begin position="143"/>
        <end position="164"/>
    </location>
</feature>
<dbReference type="GO" id="GO:0016987">
    <property type="term" value="F:sigma factor activity"/>
    <property type="evidence" value="ECO:0007669"/>
    <property type="project" value="UniProtKB-KW"/>
</dbReference>
<dbReference type="Pfam" id="PF04542">
    <property type="entry name" value="Sigma70_r2"/>
    <property type="match status" value="1"/>
</dbReference>
<keyword evidence="3" id="KW-0731">Sigma factor</keyword>
<evidence type="ECO:0000256" key="2">
    <source>
        <dbReference type="ARBA" id="ARBA00023015"/>
    </source>
</evidence>
<dbReference type="Pfam" id="PF04545">
    <property type="entry name" value="Sigma70_r4"/>
    <property type="match status" value="1"/>
</dbReference>
<evidence type="ECO:0000313" key="9">
    <source>
        <dbReference type="EMBL" id="SOE00028.1"/>
    </source>
</evidence>
<keyword evidence="5" id="KW-0804">Transcription</keyword>
<dbReference type="InterPro" id="IPR007630">
    <property type="entry name" value="RNA_pol_sigma70_r4"/>
</dbReference>
<keyword evidence="2" id="KW-0805">Transcription regulation</keyword>
<evidence type="ECO:0000259" key="8">
    <source>
        <dbReference type="Pfam" id="PF04545"/>
    </source>
</evidence>
<protein>
    <submittedName>
        <fullName evidence="9">RNA polymerase sigma-70 factor, ECF subfamily</fullName>
    </submittedName>
</protein>
<organism evidence="9 10">
    <name type="scientific">Blastococcus haudaquaticus</name>
    <dbReference type="NCBI Taxonomy" id="1938745"/>
    <lineage>
        <taxon>Bacteria</taxon>
        <taxon>Bacillati</taxon>
        <taxon>Actinomycetota</taxon>
        <taxon>Actinomycetes</taxon>
        <taxon>Geodermatophilales</taxon>
        <taxon>Geodermatophilaceae</taxon>
        <taxon>Blastococcus</taxon>
    </lineage>
</organism>
<name>A0A286GWW4_9ACTN</name>
<dbReference type="AlphaFoldDB" id="A0A286GWW4"/>
<evidence type="ECO:0000256" key="6">
    <source>
        <dbReference type="SAM" id="MobiDB-lite"/>
    </source>
</evidence>
<dbReference type="InterPro" id="IPR013324">
    <property type="entry name" value="RNA_pol_sigma_r3/r4-like"/>
</dbReference>
<keyword evidence="4" id="KW-0238">DNA-binding</keyword>
<reference evidence="10" key="1">
    <citation type="submission" date="2017-09" db="EMBL/GenBank/DDBJ databases">
        <authorList>
            <person name="Varghese N."/>
            <person name="Submissions S."/>
        </authorList>
    </citation>
    <scope>NUCLEOTIDE SEQUENCE [LARGE SCALE GENOMIC DNA]</scope>
    <source>
        <strain evidence="10">DSM 44270</strain>
    </source>
</reference>
<feature type="domain" description="RNA polymerase sigma-70 region 2" evidence="7">
    <location>
        <begin position="78"/>
        <end position="145"/>
    </location>
</feature>
<dbReference type="GO" id="GO:0003677">
    <property type="term" value="F:DNA binding"/>
    <property type="evidence" value="ECO:0007669"/>
    <property type="project" value="UniProtKB-KW"/>
</dbReference>
<evidence type="ECO:0000256" key="4">
    <source>
        <dbReference type="ARBA" id="ARBA00023125"/>
    </source>
</evidence>
<dbReference type="EMBL" id="OCNK01000003">
    <property type="protein sequence ID" value="SOE00028.1"/>
    <property type="molecule type" value="Genomic_DNA"/>
</dbReference>
<dbReference type="Gene3D" id="1.10.1740.10">
    <property type="match status" value="1"/>
</dbReference>
<feature type="domain" description="RNA polymerase sigma-70 region 4" evidence="8">
    <location>
        <begin position="184"/>
        <end position="230"/>
    </location>
</feature>
<sequence length="242" mass="26399">MLAEEGVQHPFEPGRSGASERHGAPVSELVAVRPLRLGSVRGMATDRRQARPAAAEPDDREIGRRFAAGDEQALALAYERWAGQIHGMAVRAFGPGPDAEDVTQQTFVSAWTGRAGYRADKGPLPGWLVGVARHKIADTWARRDKQRRETEAAMSEAQAGPAERVTAGVDTQVADRILVLDELDLLGQPQRGIIELAFFEDLTHAQIAERTGLPLGTVKSHIRRTLERLRTRLEVDGAALHA</sequence>
<evidence type="ECO:0000256" key="5">
    <source>
        <dbReference type="ARBA" id="ARBA00023163"/>
    </source>
</evidence>
<evidence type="ECO:0000259" key="7">
    <source>
        <dbReference type="Pfam" id="PF04542"/>
    </source>
</evidence>
<dbReference type="InterPro" id="IPR014284">
    <property type="entry name" value="RNA_pol_sigma-70_dom"/>
</dbReference>
<dbReference type="PANTHER" id="PTHR43133">
    <property type="entry name" value="RNA POLYMERASE ECF-TYPE SIGMA FACTO"/>
    <property type="match status" value="1"/>
</dbReference>
<dbReference type="GO" id="GO:0006352">
    <property type="term" value="P:DNA-templated transcription initiation"/>
    <property type="evidence" value="ECO:0007669"/>
    <property type="project" value="InterPro"/>
</dbReference>
<evidence type="ECO:0000256" key="1">
    <source>
        <dbReference type="ARBA" id="ARBA00010641"/>
    </source>
</evidence>
<dbReference type="Gene3D" id="1.10.10.10">
    <property type="entry name" value="Winged helix-like DNA-binding domain superfamily/Winged helix DNA-binding domain"/>
    <property type="match status" value="1"/>
</dbReference>
<gene>
    <name evidence="9" type="ORF">SAMN06272739_2362</name>
</gene>
<dbReference type="InterPro" id="IPR039425">
    <property type="entry name" value="RNA_pol_sigma-70-like"/>
</dbReference>
<dbReference type="NCBIfam" id="TIGR02937">
    <property type="entry name" value="sigma70-ECF"/>
    <property type="match status" value="1"/>
</dbReference>
<dbReference type="SUPFAM" id="SSF88946">
    <property type="entry name" value="Sigma2 domain of RNA polymerase sigma factors"/>
    <property type="match status" value="1"/>
</dbReference>
<accession>A0A286GWW4</accession>
<feature type="region of interest" description="Disordered" evidence="6">
    <location>
        <begin position="1"/>
        <end position="27"/>
    </location>
</feature>
<dbReference type="InterPro" id="IPR007627">
    <property type="entry name" value="RNA_pol_sigma70_r2"/>
</dbReference>
<dbReference type="PANTHER" id="PTHR43133:SF62">
    <property type="entry name" value="RNA POLYMERASE SIGMA FACTOR SIGZ"/>
    <property type="match status" value="1"/>
</dbReference>
<comment type="similarity">
    <text evidence="1">Belongs to the sigma-70 factor family. ECF subfamily.</text>
</comment>
<dbReference type="SUPFAM" id="SSF88659">
    <property type="entry name" value="Sigma3 and sigma4 domains of RNA polymerase sigma factors"/>
    <property type="match status" value="1"/>
</dbReference>
<evidence type="ECO:0000313" key="10">
    <source>
        <dbReference type="Proteomes" id="UP000219482"/>
    </source>
</evidence>
<dbReference type="Proteomes" id="UP000219482">
    <property type="component" value="Unassembled WGS sequence"/>
</dbReference>
<evidence type="ECO:0000256" key="3">
    <source>
        <dbReference type="ARBA" id="ARBA00023082"/>
    </source>
</evidence>
<dbReference type="InterPro" id="IPR036388">
    <property type="entry name" value="WH-like_DNA-bd_sf"/>
</dbReference>
<dbReference type="InterPro" id="IPR013325">
    <property type="entry name" value="RNA_pol_sigma_r2"/>
</dbReference>